<keyword evidence="1" id="KW-0472">Membrane</keyword>
<dbReference type="AlphaFoldDB" id="A0A0V0I5E4"/>
<keyword evidence="1" id="KW-1133">Transmembrane helix</keyword>
<evidence type="ECO:0000313" key="2">
    <source>
        <dbReference type="EMBL" id="JAP27527.1"/>
    </source>
</evidence>
<evidence type="ECO:0000256" key="1">
    <source>
        <dbReference type="SAM" id="Phobius"/>
    </source>
</evidence>
<dbReference type="EMBL" id="GEDG01007002">
    <property type="protein sequence ID" value="JAP31487.1"/>
    <property type="molecule type" value="Transcribed_RNA"/>
</dbReference>
<protein>
    <submittedName>
        <fullName evidence="2">Putative ovule protein</fullName>
    </submittedName>
</protein>
<proteinExistence type="predicted"/>
<reference evidence="2" key="1">
    <citation type="submission" date="2015-12" db="EMBL/GenBank/DDBJ databases">
        <title>Gene expression during late stages of embryo sac development: a critical building block for successful pollen-pistil interactions.</title>
        <authorList>
            <person name="Liu Y."/>
            <person name="Joly V."/>
            <person name="Sabar M."/>
            <person name="Matton D.P."/>
        </authorList>
    </citation>
    <scope>NUCLEOTIDE SEQUENCE</scope>
</reference>
<organism evidence="2">
    <name type="scientific">Solanum chacoense</name>
    <name type="common">Chaco potato</name>
    <dbReference type="NCBI Taxonomy" id="4108"/>
    <lineage>
        <taxon>Eukaryota</taxon>
        <taxon>Viridiplantae</taxon>
        <taxon>Streptophyta</taxon>
        <taxon>Embryophyta</taxon>
        <taxon>Tracheophyta</taxon>
        <taxon>Spermatophyta</taxon>
        <taxon>Magnoliopsida</taxon>
        <taxon>eudicotyledons</taxon>
        <taxon>Gunneridae</taxon>
        <taxon>Pentapetalae</taxon>
        <taxon>asterids</taxon>
        <taxon>lamiids</taxon>
        <taxon>Solanales</taxon>
        <taxon>Solanaceae</taxon>
        <taxon>Solanoideae</taxon>
        <taxon>Solaneae</taxon>
        <taxon>Solanum</taxon>
    </lineage>
</organism>
<sequence length="60" mass="7214">MSLCSHYLNRWVFFSQNINLWIVFYILKTIEIIIWNPKSCFLENLESEIMIIACPNAYLI</sequence>
<accession>A0A0V0I5E4</accession>
<keyword evidence="1" id="KW-0812">Transmembrane</keyword>
<dbReference type="EMBL" id="GEDG01011074">
    <property type="protein sequence ID" value="JAP27527.1"/>
    <property type="molecule type" value="Transcribed_RNA"/>
</dbReference>
<name>A0A0V0I5E4_SOLCH</name>
<feature type="transmembrane region" description="Helical" evidence="1">
    <location>
        <begin position="18"/>
        <end position="35"/>
    </location>
</feature>